<dbReference type="Proteomes" id="UP001055072">
    <property type="component" value="Unassembled WGS sequence"/>
</dbReference>
<organism evidence="1 2">
    <name type="scientific">Irpex rosettiformis</name>
    <dbReference type="NCBI Taxonomy" id="378272"/>
    <lineage>
        <taxon>Eukaryota</taxon>
        <taxon>Fungi</taxon>
        <taxon>Dikarya</taxon>
        <taxon>Basidiomycota</taxon>
        <taxon>Agaricomycotina</taxon>
        <taxon>Agaricomycetes</taxon>
        <taxon>Polyporales</taxon>
        <taxon>Irpicaceae</taxon>
        <taxon>Irpex</taxon>
    </lineage>
</organism>
<keyword evidence="2" id="KW-1185">Reference proteome</keyword>
<comment type="caution">
    <text evidence="1">The sequence shown here is derived from an EMBL/GenBank/DDBJ whole genome shotgun (WGS) entry which is preliminary data.</text>
</comment>
<sequence length="471" mass="51702">MPPIESPLNAAHQHAANADDYMAQGLLIPAAEENYKAAAAFEAAYQASSDEHAKRTLQLLYAKHTKTGKEIQRRIEKLKAENKDPSLPQKPFRLTQNGHSGTSSHSAPQPVPSPPLNSSLNRLSESQQGVDESFMLLGQKSEPGDAFNHFWKITEGMLDYLSQPVAFATAPLTPPEIASGSRDRNMNNDPEAEDPITKTLNRGLGFVKAASSRMLTRHDSSGTISSDSDSRRAGINSFPPRPQIVEDDWDDDLDDARPYFNEVGDGMADSFFLIPSKSEAPLAILKKENAALKAQIEAQQAKLAAAERMMKQRQEQDQHLRDSIMLARKEAQRAMSSSMALRPAQTPALGAPNAAIPPAIPSTIVTPPAPIPDIASININVPSAAAVSPGRDREAQLLRRIRELEDENRTVRVENEKQKAMIVKFRDRWEKLKESAKRKKEAKAVAETTSVVNDRIDEEPEAEAAAEQADC</sequence>
<dbReference type="EMBL" id="MU274949">
    <property type="protein sequence ID" value="KAI0083994.1"/>
    <property type="molecule type" value="Genomic_DNA"/>
</dbReference>
<protein>
    <submittedName>
        <fullName evidence="1">Uncharacterized protein</fullName>
    </submittedName>
</protein>
<evidence type="ECO:0000313" key="1">
    <source>
        <dbReference type="EMBL" id="KAI0083994.1"/>
    </source>
</evidence>
<accession>A0ACB8TQC3</accession>
<name>A0ACB8TQC3_9APHY</name>
<gene>
    <name evidence="1" type="ORF">BDY19DRAFT_987710</name>
</gene>
<reference evidence="1" key="1">
    <citation type="journal article" date="2021" name="Environ. Microbiol.">
        <title>Gene family expansions and transcriptome signatures uncover fungal adaptations to wood decay.</title>
        <authorList>
            <person name="Hage H."/>
            <person name="Miyauchi S."/>
            <person name="Viragh M."/>
            <person name="Drula E."/>
            <person name="Min B."/>
            <person name="Chaduli D."/>
            <person name="Navarro D."/>
            <person name="Favel A."/>
            <person name="Norest M."/>
            <person name="Lesage-Meessen L."/>
            <person name="Balint B."/>
            <person name="Merenyi Z."/>
            <person name="de Eugenio L."/>
            <person name="Morin E."/>
            <person name="Martinez A.T."/>
            <person name="Baldrian P."/>
            <person name="Stursova M."/>
            <person name="Martinez M.J."/>
            <person name="Novotny C."/>
            <person name="Magnuson J.K."/>
            <person name="Spatafora J.W."/>
            <person name="Maurice S."/>
            <person name="Pangilinan J."/>
            <person name="Andreopoulos W."/>
            <person name="LaButti K."/>
            <person name="Hundley H."/>
            <person name="Na H."/>
            <person name="Kuo A."/>
            <person name="Barry K."/>
            <person name="Lipzen A."/>
            <person name="Henrissat B."/>
            <person name="Riley R."/>
            <person name="Ahrendt S."/>
            <person name="Nagy L.G."/>
            <person name="Grigoriev I.V."/>
            <person name="Martin F."/>
            <person name="Rosso M.N."/>
        </authorList>
    </citation>
    <scope>NUCLEOTIDE SEQUENCE</scope>
    <source>
        <strain evidence="1">CBS 384.51</strain>
    </source>
</reference>
<proteinExistence type="predicted"/>
<evidence type="ECO:0000313" key="2">
    <source>
        <dbReference type="Proteomes" id="UP001055072"/>
    </source>
</evidence>